<dbReference type="InterPro" id="IPR000742">
    <property type="entry name" value="EGF"/>
</dbReference>
<proteinExistence type="predicted"/>
<feature type="domain" description="WSC" evidence="6">
    <location>
        <begin position="72"/>
        <end position="184"/>
    </location>
</feature>
<feature type="domain" description="HYR" evidence="4">
    <location>
        <begin position="995"/>
        <end position="1083"/>
    </location>
</feature>
<evidence type="ECO:0000256" key="2">
    <source>
        <dbReference type="PROSITE-ProRule" id="PRU00076"/>
    </source>
</evidence>
<keyword evidence="8" id="KW-1185">Reference proteome</keyword>
<dbReference type="InterPro" id="IPR009030">
    <property type="entry name" value="Growth_fac_rcpt_cys_sf"/>
</dbReference>
<evidence type="ECO:0000259" key="5">
    <source>
        <dbReference type="PROSITE" id="PS50948"/>
    </source>
</evidence>
<dbReference type="CDD" id="cd00161">
    <property type="entry name" value="beta-trefoil_Ricin-like"/>
    <property type="match status" value="1"/>
</dbReference>
<feature type="domain" description="EGF-like" evidence="3">
    <location>
        <begin position="398"/>
        <end position="438"/>
    </location>
</feature>
<reference evidence="8" key="1">
    <citation type="journal article" date="2016" name="Nat. Commun.">
        <title>The Gonium pectorale genome demonstrates co-option of cell cycle regulation during the evolution of multicellularity.</title>
        <authorList>
            <person name="Hanschen E.R."/>
            <person name="Marriage T.N."/>
            <person name="Ferris P.J."/>
            <person name="Hamaji T."/>
            <person name="Toyoda A."/>
            <person name="Fujiyama A."/>
            <person name="Neme R."/>
            <person name="Noguchi H."/>
            <person name="Minakuchi Y."/>
            <person name="Suzuki M."/>
            <person name="Kawai-Toyooka H."/>
            <person name="Smith D.R."/>
            <person name="Sparks H."/>
            <person name="Anderson J."/>
            <person name="Bakaric R."/>
            <person name="Luria V."/>
            <person name="Karger A."/>
            <person name="Kirschner M.W."/>
            <person name="Durand P.M."/>
            <person name="Michod R.E."/>
            <person name="Nozaki H."/>
            <person name="Olson B.J."/>
        </authorList>
    </citation>
    <scope>NUCLEOTIDE SEQUENCE [LARGE SCALE GENOMIC DNA]</scope>
    <source>
        <strain evidence="8">NIES-2863</strain>
    </source>
</reference>
<sequence length="2187" mass="225267">MVMIGVVGPCERFVDLCGASSIATCASTGVSTYTCVCKAGAYYDQAAKICKECSSSPDDVLNTRLESCPLENAVSVGCYQDPAANTARAIPLYLSTLFAPSASPAIPSTYNMSSLTLGVCATLATDGDQYLFGVQNAAYCYGGNNLTAALAAGTATAPGCSMTCTGNVAQKCGGLEANSVYAFRFKAVCTTGVMAAGADVANSESVSSLAECRRRCAATSTCTFVVYKGSTCYYRNSFLVGSSGVNGADATATVCPLRPTEDRYLCVRSWDTQGTLVSSLRVATKAACKAQCDALGWSCTHFTFSSTALPGAEANCWLKTDMLRGSYGSTRADFGMETCAKVAAQPDVCTASPSVCGDAGSFTSCTPGKLADGTPSWTSWNCTCAAGFYFDPVQKKCRAATCQTGSVSPCGSGGRCTNLNSTSYSCSCRTNYFFDSSAKTCLDNPCTARPCGNSTVSLSCNPLAINSGSSFTSSYTCTCKPGYFFDSANTRTCQRDMCWAQPNPCGTANMYDSCTSANGTSYTCVCKAGFYFDTKKQTCVRSACNRNGVNPCVASGSTCNALSATAYSCSCPSSFLYDNFTKSCQNDPCFAPSVCGGVDKASSCNPFNATAYTCTCKAGFYFDAISRTCKADPCSATPSVCGTSTAFSLCAANSTSPAGYTCTCNPGFNFTGTTCERISDIRGACATNPCGNSTASSRCAPLGTADYVCSCNTPAYLFDSSRGTCAAGSCQSTPNPCGAAGTYVSCNQIDSNNFNCNMCVTLNNPCGANSTCTPLTGTSYTCSCPAGQVHDQIAKRCVADITPPVLTTPTGIVVEAETSSGANVYYTVSAYDLVSGSVPATCDPPSGSLFPISGSGVGTRVVCSATDGARNTVVQSFRVQVIDTTPPTFESIPNLVLESNDAAGMNVNFADKLIYSDSISSVTVSCSIPSGSFFPVGEPTQGTCITAGDSTAGGTATCVADADGALSAIESTTVTCNATDGYGNTAVRSFTVTVVKPMPPVFKGVVDLVVDADSANGATVNYALPVAEDAMSPTNATGPGTATVSCFPAPGATFAIGTTRVTCTATDAQGVQSSASFTITVTCTWTSAFISGTVIASNVTNIDETAMAAGGLYPISAVSVTAGDYLNTIRVTYQGRPNHTWYGSMTGVLGQSNITFDSGERITSVVVGTESFITSLAFTTNLNSVRVLAGNRSLSGVATTTRPANPTSAPACAPVGSSARLVSIKIRTRFGGGFSWLYALAFVWAWDAPASLIVPDNIVVEAPSASGANVDFTVVAMNDANFTCSPASGSLFPVGNTTVTCQITGGASGSFLVTVAPPTPPVFSPATLPNVTVTATSAQGAPVTFPAFNVTDALSGPPMVVCQPPSSTFFRVGVTQVTCSAVDRLGLSTSAAFSVIVLRNATFVDPTLTVPADFTVEGTPGATAVPVTFAVTASTDVPFTCTPPSGGLFTVGQDTTVSCSVDGYPTVYSFRVTVATPAAPIFSPAPANIVTAANVPLGAVVTYSPSATDALSGPPTVECSPPSGFTFPYGVTTVTCIATDGVGFQATATFTVTVHSPCSSSPSPCGAPGSFTSCTNSADGYDFDCVCAAGYAEDSSGTCASTLQLVTAIYPSTAENKCLEAASGSLPSLTQQTCSNSSYQSFSFIPTTSNTYTVCSSAYASARCIAADTTGVSMAPIDPYGAPEQRFYVRPVNTSGYTLSPVQQPTQCLAVEGASSANGAVLVLADCPKLGDTVSNDRLFVLPMAAGIVSEGNLVLPYKVNLQTSSVWLDANGTPNRASLLSFRTAFKEMVASVWGGLTGAPLLSDSSISILKSTVASVDVGFSDAVGYRRRRALQQASQIPMSVGFAVRWPVSTYPPDEAPLSAALSATVTAYVDRIKPIITASTTTTYVTASTAVAVTLPTVTATDDFYLSSPVTCTPSSGSVFPLGVTNVVCKALDGSGNYAVTIIRVTVGTNNCPTVAGYYVYQDKDITGGDLARLSNFSAAASNCTANPSCNSFNWHLTNEVLGGWTKWEAYSNSRASNYTGMCLYTKACPAIDGYYMYKDQDIAGSDITSFTDISTAAANCSATPSCNSFNWNVQSISSPGGLTKTVVYNASRTYSVTGICYYAKTCPSFAGYTRYTGVDIAGGDLQSFADIATTAASCTANPSCKSFNWNWRDQGGITKSVVYGSTPTYSNSILCFYAKQ</sequence>
<dbReference type="Pfam" id="PF01419">
    <property type="entry name" value="Jacalin"/>
    <property type="match status" value="1"/>
</dbReference>
<dbReference type="PROSITE" id="PS50825">
    <property type="entry name" value="HYR"/>
    <property type="match status" value="2"/>
</dbReference>
<dbReference type="SMART" id="SM00181">
    <property type="entry name" value="EGF"/>
    <property type="match status" value="11"/>
</dbReference>
<dbReference type="Pfam" id="PF02494">
    <property type="entry name" value="HYR"/>
    <property type="match status" value="2"/>
</dbReference>
<dbReference type="InterPro" id="IPR035992">
    <property type="entry name" value="Ricin_B-like_lectins"/>
</dbReference>
<feature type="domain" description="Apple" evidence="5">
    <location>
        <begin position="189"/>
        <end position="255"/>
    </location>
</feature>
<dbReference type="Gene3D" id="2.100.10.30">
    <property type="entry name" value="Jacalin-like lectin domain"/>
    <property type="match status" value="1"/>
</dbReference>
<dbReference type="SUPFAM" id="SSF50370">
    <property type="entry name" value="Ricin B-like lectins"/>
    <property type="match status" value="1"/>
</dbReference>
<dbReference type="InterPro" id="IPR001229">
    <property type="entry name" value="Jacalin-like_lectin_dom"/>
</dbReference>
<dbReference type="PROSITE" id="PS01186">
    <property type="entry name" value="EGF_2"/>
    <property type="match status" value="1"/>
</dbReference>
<dbReference type="PROSITE" id="PS51212">
    <property type="entry name" value="WSC"/>
    <property type="match status" value="1"/>
</dbReference>
<dbReference type="Proteomes" id="UP000075714">
    <property type="component" value="Unassembled WGS sequence"/>
</dbReference>
<dbReference type="OrthoDB" id="4062651at2759"/>
<evidence type="ECO:0000259" key="4">
    <source>
        <dbReference type="PROSITE" id="PS50825"/>
    </source>
</evidence>
<dbReference type="SUPFAM" id="SSF57184">
    <property type="entry name" value="Growth factor receptor domain"/>
    <property type="match status" value="1"/>
</dbReference>
<dbReference type="InterPro" id="IPR036404">
    <property type="entry name" value="Jacalin-like_lectin_dom_sf"/>
</dbReference>
<dbReference type="Pfam" id="PF14295">
    <property type="entry name" value="PAN_4"/>
    <property type="match status" value="5"/>
</dbReference>
<dbReference type="InterPro" id="IPR002889">
    <property type="entry name" value="WSC_carb-bd"/>
</dbReference>
<evidence type="ECO:0008006" key="9">
    <source>
        <dbReference type="Google" id="ProtNLM"/>
    </source>
</evidence>
<name>A0A150GQC4_GONPE</name>
<dbReference type="EMBL" id="LSYV01000013">
    <property type="protein sequence ID" value="KXZ51550.1"/>
    <property type="molecule type" value="Genomic_DNA"/>
</dbReference>
<dbReference type="Gene3D" id="2.80.10.50">
    <property type="match status" value="1"/>
</dbReference>
<dbReference type="Gene3D" id="3.50.4.10">
    <property type="entry name" value="Hepatocyte Growth Factor"/>
    <property type="match status" value="1"/>
</dbReference>
<keyword evidence="1" id="KW-0677">Repeat</keyword>
<gene>
    <name evidence="7" type="ORF">GPECTOR_12g513</name>
</gene>
<evidence type="ECO:0000313" key="7">
    <source>
        <dbReference type="EMBL" id="KXZ51550.1"/>
    </source>
</evidence>
<evidence type="ECO:0000259" key="6">
    <source>
        <dbReference type="PROSITE" id="PS51212"/>
    </source>
</evidence>
<dbReference type="PANTHER" id="PTHR24273">
    <property type="entry name" value="FI04643P-RELATED"/>
    <property type="match status" value="1"/>
</dbReference>
<dbReference type="PROSITE" id="PS50948">
    <property type="entry name" value="PAN"/>
    <property type="match status" value="1"/>
</dbReference>
<dbReference type="STRING" id="33097.A0A150GQC4"/>
<evidence type="ECO:0000259" key="3">
    <source>
        <dbReference type="PROSITE" id="PS50026"/>
    </source>
</evidence>
<organism evidence="7 8">
    <name type="scientific">Gonium pectorale</name>
    <name type="common">Green alga</name>
    <dbReference type="NCBI Taxonomy" id="33097"/>
    <lineage>
        <taxon>Eukaryota</taxon>
        <taxon>Viridiplantae</taxon>
        <taxon>Chlorophyta</taxon>
        <taxon>core chlorophytes</taxon>
        <taxon>Chlorophyceae</taxon>
        <taxon>CS clade</taxon>
        <taxon>Chlamydomonadales</taxon>
        <taxon>Volvocaceae</taxon>
        <taxon>Gonium</taxon>
    </lineage>
</organism>
<accession>A0A150GQC4</accession>
<dbReference type="PANTHER" id="PTHR24273:SF32">
    <property type="entry name" value="HYALIN"/>
    <property type="match status" value="1"/>
</dbReference>
<dbReference type="InterPro" id="IPR003410">
    <property type="entry name" value="HYR_dom"/>
</dbReference>
<evidence type="ECO:0000256" key="1">
    <source>
        <dbReference type="ARBA" id="ARBA00022737"/>
    </source>
</evidence>
<dbReference type="PROSITE" id="PS50026">
    <property type="entry name" value="EGF_3"/>
    <property type="match status" value="1"/>
</dbReference>
<feature type="domain" description="HYR" evidence="4">
    <location>
        <begin position="1475"/>
        <end position="1556"/>
    </location>
</feature>
<keyword evidence="2" id="KW-0245">EGF-like domain</keyword>
<comment type="caution">
    <text evidence="7">The sequence shown here is derived from an EMBL/GenBank/DDBJ whole genome shotgun (WGS) entry which is preliminary data.</text>
</comment>
<protein>
    <recommendedName>
        <fullName evidence="9">HYR domain-containing protein</fullName>
    </recommendedName>
</protein>
<evidence type="ECO:0000313" key="8">
    <source>
        <dbReference type="Proteomes" id="UP000075714"/>
    </source>
</evidence>
<dbReference type="Gene3D" id="2.90.20.10">
    <property type="entry name" value="Plasmodium vivax P25 domain"/>
    <property type="match status" value="1"/>
</dbReference>
<dbReference type="InterPro" id="IPR003609">
    <property type="entry name" value="Pan_app"/>
</dbReference>
<dbReference type="PROSITE" id="PS50231">
    <property type="entry name" value="RICIN_B_LECTIN"/>
    <property type="match status" value="1"/>
</dbReference>
<dbReference type="SUPFAM" id="SSF51101">
    <property type="entry name" value="Mannose-binding lectins"/>
    <property type="match status" value="1"/>
</dbReference>
<comment type="caution">
    <text evidence="2">Lacks conserved residue(s) required for the propagation of feature annotation.</text>
</comment>